<evidence type="ECO:0000313" key="3">
    <source>
        <dbReference type="EMBL" id="TCF64521.1"/>
    </source>
</evidence>
<sequence length="555" mass="62774">MADTDFNAQVRETILHLLAEANRVPFLFVGSGMSRRYMGAEDWDGLLKWVCENAGSPMKPYFQYKLTAESEGDGKKNTVYPHIASLMERDFLDAINQPKFADWVETHRAEFESGILPMKIYIADHLSSFQPTLMTEELDILRKATRHVAGVITTNYDGLMESVFPKYDVYIRQEDLLFSPLMGIGEIYKIHGSATDPSSMVINERDYQRLREHQDYLTSKILTIFGEYPIIFLGYSLNDQDIREIISSIASCAGETRAREIAKRFIFVQYSDSRAIKSASYEVDNGQTVEMTAISTPDFAPIYEAIAKTNQRYAPKVLNQILRQLYKASYTGTGAESVVAVELSHMDELPPNKNVIVGVGVVDYGRKVTLSELHEDALFKNKQFSPELVIGEYLDAMLKQGGAPMYYYLRRYDGPLGQRTQKEIADKTTMEAYLNKTDRRIRETGRAKLQDKSVTGLISAFPNDAYKRLVLLYQSEIDLNELERLLKTVAKVRIESGEQLDYDLRKDIRIYDFLKYGVDYLKNSTPPQSPSSAPTLSAEPNGSAGVSPTSDPNHA</sequence>
<dbReference type="InterPro" id="IPR011202">
    <property type="entry name" value="UCP014677"/>
</dbReference>
<evidence type="ECO:0000256" key="1">
    <source>
        <dbReference type="SAM" id="MobiDB-lite"/>
    </source>
</evidence>
<dbReference type="EMBL" id="SHTF01000011">
    <property type="protein sequence ID" value="TCF64521.1"/>
    <property type="molecule type" value="Genomic_DNA"/>
</dbReference>
<organism evidence="3 5">
    <name type="scientific">Bifidobacterium longum subsp. longum</name>
    <dbReference type="NCBI Taxonomy" id="1679"/>
    <lineage>
        <taxon>Bacteria</taxon>
        <taxon>Bacillati</taxon>
        <taxon>Actinomycetota</taxon>
        <taxon>Actinomycetes</taxon>
        <taxon>Bifidobacteriales</taxon>
        <taxon>Bifidobacteriaceae</taxon>
        <taxon>Bifidobacterium</taxon>
    </lineage>
</organism>
<evidence type="ECO:0000313" key="4">
    <source>
        <dbReference type="Proteomes" id="UP000291881"/>
    </source>
</evidence>
<reference evidence="3" key="2">
    <citation type="submission" date="2019-02" db="EMBL/GenBank/DDBJ databases">
        <authorList>
            <person name="Odamaki T."/>
        </authorList>
    </citation>
    <scope>NUCLEOTIDE SEQUENCE</scope>
    <source>
        <strain evidence="2">MCC10009</strain>
        <strain evidence="3">MCC10116</strain>
    </source>
</reference>
<accession>A0A4R0VIT4</accession>
<comment type="caution">
    <text evidence="3">The sequence shown here is derived from an EMBL/GenBank/DDBJ whole genome shotgun (WGS) entry which is preliminary data.</text>
</comment>
<dbReference type="EMBL" id="SHPS01000018">
    <property type="protein sequence ID" value="TCD85974.1"/>
    <property type="molecule type" value="Genomic_DNA"/>
</dbReference>
<dbReference type="InterPro" id="IPR029035">
    <property type="entry name" value="DHS-like_NAD/FAD-binding_dom"/>
</dbReference>
<feature type="compositionally biased region" description="Low complexity" evidence="1">
    <location>
        <begin position="524"/>
        <end position="538"/>
    </location>
</feature>
<dbReference type="Proteomes" id="UP000292787">
    <property type="component" value="Unassembled WGS sequence"/>
</dbReference>
<proteinExistence type="predicted"/>
<evidence type="ECO:0000313" key="5">
    <source>
        <dbReference type="Proteomes" id="UP000292787"/>
    </source>
</evidence>
<gene>
    <name evidence="2" type="ORF">MCC10009_0875</name>
    <name evidence="3" type="ORF">MCC10116_0883</name>
</gene>
<name>A0A4R0VIT4_BIFLL</name>
<feature type="compositionally biased region" description="Polar residues" evidence="1">
    <location>
        <begin position="544"/>
        <end position="555"/>
    </location>
</feature>
<dbReference type="Proteomes" id="UP000291881">
    <property type="component" value="Unassembled WGS sequence"/>
</dbReference>
<dbReference type="Pfam" id="PF13289">
    <property type="entry name" value="SIR2_2"/>
    <property type="match status" value="1"/>
</dbReference>
<dbReference type="RefSeq" id="WP_065436930.1">
    <property type="nucleotide sequence ID" value="NZ_BCYK01000009.1"/>
</dbReference>
<evidence type="ECO:0000313" key="2">
    <source>
        <dbReference type="EMBL" id="TCD85974.1"/>
    </source>
</evidence>
<dbReference type="AlphaFoldDB" id="A0A4R0VIT4"/>
<dbReference type="SUPFAM" id="SSF52467">
    <property type="entry name" value="DHS-like NAD/FAD-binding domain"/>
    <property type="match status" value="1"/>
</dbReference>
<dbReference type="PIRSF" id="PIRSF014677">
    <property type="entry name" value="UCP014677"/>
    <property type="match status" value="1"/>
</dbReference>
<protein>
    <submittedName>
        <fullName evidence="3">Uncharacterized protein</fullName>
    </submittedName>
</protein>
<reference evidence="4 5" key="1">
    <citation type="journal article" date="2018" name="Sci. Rep.">
        <title>Genomic diversity and distribution of Bifidobacterium longum subsp. longum across the human lifespan.</title>
        <authorList>
            <person name="Odamaki T."/>
            <person name="Bottacini F."/>
            <person name="Kato K."/>
            <person name="Mitsuyama E."/>
            <person name="Yoshida K."/>
            <person name="Horigome A."/>
            <person name="Xiao J.Z."/>
            <person name="van Sinderen D."/>
        </authorList>
    </citation>
    <scope>NUCLEOTIDE SEQUENCE [LARGE SCALE GENOMIC DNA]</scope>
    <source>
        <strain evidence="2 4">MCC10009</strain>
        <strain evidence="3 5">MCC10116</strain>
    </source>
</reference>
<feature type="region of interest" description="Disordered" evidence="1">
    <location>
        <begin position="523"/>
        <end position="555"/>
    </location>
</feature>